<dbReference type="Proteomes" id="UP000077701">
    <property type="component" value="Unassembled WGS sequence"/>
</dbReference>
<comment type="caution">
    <text evidence="2">The sequence shown here is derived from an EMBL/GenBank/DDBJ whole genome shotgun (WGS) entry which is preliminary data.</text>
</comment>
<accession>A0A161LHW3</accession>
<reference evidence="2 3" key="1">
    <citation type="journal article" date="2016" name="Genome Announc.">
        <title>Draft Genome Sequence of Planomonospora sphaerica JCM9374, a Rare Actinomycete.</title>
        <authorList>
            <person name="Dohra H."/>
            <person name="Suzuki T."/>
            <person name="Inoue Y."/>
            <person name="Kodani S."/>
        </authorList>
    </citation>
    <scope>NUCLEOTIDE SEQUENCE [LARGE SCALE GENOMIC DNA]</scope>
    <source>
        <strain evidence="2 3">JCM 9374</strain>
    </source>
</reference>
<sequence length="166" mass="16526">MPRPAAAPTKGLLQRLAGDSGESAGPSSSRPPNEAAISAIDTATNNAGTARPSRTAPINGVNQTTPSTPRHNRFSPPATSPASSGTSATARVAAANTRGRCAGAVQAATGAAATAAASTTRSGRGNRVSRPYSAAHTAPEPNTTVVFEPGAVWDALTVLRTSCGRP</sequence>
<feature type="compositionally biased region" description="Polar residues" evidence="1">
    <location>
        <begin position="60"/>
        <end position="69"/>
    </location>
</feature>
<feature type="compositionally biased region" description="Low complexity" evidence="1">
    <location>
        <begin position="110"/>
        <end position="125"/>
    </location>
</feature>
<reference evidence="3" key="2">
    <citation type="submission" date="2016-04" db="EMBL/GenBank/DDBJ databases">
        <title>Planomonospora sphaerica JCM9374 whole genome shotgun sequence.</title>
        <authorList>
            <person name="Suzuki T."/>
            <person name="Dohra H."/>
            <person name="Kodani S."/>
        </authorList>
    </citation>
    <scope>NUCLEOTIDE SEQUENCE [LARGE SCALE GENOMIC DNA]</scope>
    <source>
        <strain evidence="3">JCM 9374</strain>
    </source>
</reference>
<gene>
    <name evidence="2" type="ORF">PS9374_03017</name>
</gene>
<dbReference type="EMBL" id="BDCX01000006">
    <property type="protein sequence ID" value="GAT67364.1"/>
    <property type="molecule type" value="Genomic_DNA"/>
</dbReference>
<name>A0A161LHW3_9ACTN</name>
<protein>
    <submittedName>
        <fullName evidence="2">Uncharacterized protein</fullName>
    </submittedName>
</protein>
<dbReference type="RefSeq" id="WP_157237475.1">
    <property type="nucleotide sequence ID" value="NZ_BDCX01000006.1"/>
</dbReference>
<evidence type="ECO:0000313" key="2">
    <source>
        <dbReference type="EMBL" id="GAT67364.1"/>
    </source>
</evidence>
<feature type="compositionally biased region" description="Low complexity" evidence="1">
    <location>
        <begin position="75"/>
        <end position="90"/>
    </location>
</feature>
<feature type="region of interest" description="Disordered" evidence="1">
    <location>
        <begin position="1"/>
        <end position="97"/>
    </location>
</feature>
<organism evidence="2 3">
    <name type="scientific">Planomonospora sphaerica</name>
    <dbReference type="NCBI Taxonomy" id="161355"/>
    <lineage>
        <taxon>Bacteria</taxon>
        <taxon>Bacillati</taxon>
        <taxon>Actinomycetota</taxon>
        <taxon>Actinomycetes</taxon>
        <taxon>Streptosporangiales</taxon>
        <taxon>Streptosporangiaceae</taxon>
        <taxon>Planomonospora</taxon>
    </lineage>
</organism>
<dbReference type="AlphaFoldDB" id="A0A161LHW3"/>
<evidence type="ECO:0000313" key="3">
    <source>
        <dbReference type="Proteomes" id="UP000077701"/>
    </source>
</evidence>
<feature type="region of interest" description="Disordered" evidence="1">
    <location>
        <begin position="110"/>
        <end position="140"/>
    </location>
</feature>
<keyword evidence="3" id="KW-1185">Reference proteome</keyword>
<proteinExistence type="predicted"/>
<evidence type="ECO:0000256" key="1">
    <source>
        <dbReference type="SAM" id="MobiDB-lite"/>
    </source>
</evidence>